<dbReference type="PANTHER" id="PTHR47973">
    <property type="entry name" value="CYSTEINE-RICH RECEPTOR-LIKE PROTEIN KINASE 3"/>
    <property type="match status" value="1"/>
</dbReference>
<name>A0A8T0II34_CERPU</name>
<evidence type="ECO:0000256" key="4">
    <source>
        <dbReference type="ARBA" id="ARBA00022692"/>
    </source>
</evidence>
<feature type="domain" description="Protein kinase" evidence="14">
    <location>
        <begin position="625"/>
        <end position="911"/>
    </location>
</feature>
<dbReference type="PROSITE" id="PS00108">
    <property type="entry name" value="PROTEIN_KINASE_ST"/>
    <property type="match status" value="2"/>
</dbReference>
<keyword evidence="4" id="KW-0812">Transmembrane</keyword>
<dbReference type="InterPro" id="IPR000719">
    <property type="entry name" value="Prot_kinase_dom"/>
</dbReference>
<keyword evidence="13" id="KW-0175">Coiled coil</keyword>
<keyword evidence="7" id="KW-0418">Kinase</keyword>
<dbReference type="SMART" id="SM00220">
    <property type="entry name" value="S_TKc"/>
    <property type="match status" value="2"/>
</dbReference>
<sequence>MADYYSHVMDCINHVQTTVHGRSAGASTFLLNKRQCEYLAQELLKVSESLEARGAESLEQGMQRTVLLHLHATVKRAQVLVTRCCCESSSWLAAAVALGDTKGEVISILLGLRQWSFLLDMAICASSGGIFFQSSQQLQDLLETGEETYQRLSKQKSKMQNAIEDAAHDDQEELFERIATSSLGGQEDQHDEDYIRGVYLKSQLIHTKGDLQSVEGLKAHTILSALGSGAYGMVMKVKWLGQEVALKILKEITRAEATLLGQVQHPNIVRLFHYWEELTPKPHSRIIMELMPSDLQQHIENVLGKRAEAPLTSKKGVARSMPFSLPVAIDTMLQVAQAMRQVHEKRLTHRDLKTSNILVKPMGEEYLELHTEGYLEVKLADFGSSKAYTNSSISGDLTRNTGTTLYGAPEIFGKEEIARERNFPPKADVWSFGMTCSEILTGEVPFADDTARSTLHKRIMKNGLRPRLPKECPEYLRFCIKSCWELQPQRRPSFPDLCRMLKHAKLLSLGLMDVEGSKGLFAYQTSAGVLKASVLSLQPLEDSMISRFGFDVIWRNLRGAGVSLASRHISTGDSRGQSQLHLLTKLFKSRSKRRELLALNEKFEEFDMKPIMFSYNELRAATKDFHSDMELVRTGFAVVYKGVLRSGHVVAVTSLLQSEIFVRTVDDFANEIALISRMNHRNLVKMKGCCVHEDHRLLVYEYVDNLNVAQIVLGWPSGQLSARQHVSWPQRVNICLGVARGLHYLHELAFPRIVHRDIKPSNILLDHNLEPKIANFGLALLFPDLEINIEADPVKATPGYLAPEYFISGQVSDKVDVFGFGVTCLQVISGRSRCIDYEVPEGQKYLVKYAFRLHREGRLMELIDRTLDLSSEDDVLWMIHVSLLCVQRDPERRPTMGRVVSMLQRDTKPEVQALLDDASNEEWLP</sequence>
<dbReference type="InterPro" id="IPR017441">
    <property type="entry name" value="Protein_kinase_ATP_BS"/>
</dbReference>
<dbReference type="EMBL" id="CM026423">
    <property type="protein sequence ID" value="KAG0582665.1"/>
    <property type="molecule type" value="Genomic_DNA"/>
</dbReference>
<dbReference type="InterPro" id="IPR011009">
    <property type="entry name" value="Kinase-like_dom_sf"/>
</dbReference>
<keyword evidence="8 12" id="KW-0067">ATP-binding</keyword>
<feature type="domain" description="Protein kinase" evidence="14">
    <location>
        <begin position="220"/>
        <end position="506"/>
    </location>
</feature>
<dbReference type="GO" id="GO:0005524">
    <property type="term" value="F:ATP binding"/>
    <property type="evidence" value="ECO:0007669"/>
    <property type="project" value="UniProtKB-UniRule"/>
</dbReference>
<keyword evidence="3" id="KW-0808">Transferase</keyword>
<evidence type="ECO:0000256" key="10">
    <source>
        <dbReference type="ARBA" id="ARBA00023136"/>
    </source>
</evidence>
<dbReference type="Gene3D" id="1.10.510.10">
    <property type="entry name" value="Transferase(Phosphotransferase) domain 1"/>
    <property type="match status" value="2"/>
</dbReference>
<evidence type="ECO:0000256" key="5">
    <source>
        <dbReference type="ARBA" id="ARBA00022729"/>
    </source>
</evidence>
<evidence type="ECO:0000259" key="14">
    <source>
        <dbReference type="PROSITE" id="PS50011"/>
    </source>
</evidence>
<keyword evidence="5" id="KW-0732">Signal</keyword>
<comment type="subcellular location">
    <subcellularLocation>
        <location evidence="1">Membrane</location>
        <topology evidence="1">Single-pass type I membrane protein</topology>
    </subcellularLocation>
</comment>
<dbReference type="SUPFAM" id="SSF56112">
    <property type="entry name" value="Protein kinase-like (PK-like)"/>
    <property type="match status" value="2"/>
</dbReference>
<keyword evidence="10" id="KW-0472">Membrane</keyword>
<protein>
    <recommendedName>
        <fullName evidence="14">Protein kinase domain-containing protein</fullName>
    </recommendedName>
</protein>
<feature type="binding site" evidence="12">
    <location>
        <position position="247"/>
    </location>
    <ligand>
        <name>ATP</name>
        <dbReference type="ChEBI" id="CHEBI:30616"/>
    </ligand>
</feature>
<keyword evidence="11" id="KW-0325">Glycoprotein</keyword>
<comment type="caution">
    <text evidence="15">The sequence shown here is derived from an EMBL/GenBank/DDBJ whole genome shotgun (WGS) entry which is preliminary data.</text>
</comment>
<keyword evidence="6 12" id="KW-0547">Nucleotide-binding</keyword>
<dbReference type="PROSITE" id="PS50011">
    <property type="entry name" value="PROTEIN_KINASE_DOM"/>
    <property type="match status" value="2"/>
</dbReference>
<organism evidence="15 16">
    <name type="scientific">Ceratodon purpureus</name>
    <name type="common">Fire moss</name>
    <name type="synonym">Dicranum purpureum</name>
    <dbReference type="NCBI Taxonomy" id="3225"/>
    <lineage>
        <taxon>Eukaryota</taxon>
        <taxon>Viridiplantae</taxon>
        <taxon>Streptophyta</taxon>
        <taxon>Embryophyta</taxon>
        <taxon>Bryophyta</taxon>
        <taxon>Bryophytina</taxon>
        <taxon>Bryopsida</taxon>
        <taxon>Dicranidae</taxon>
        <taxon>Pseudoditrichales</taxon>
        <taxon>Ditrichaceae</taxon>
        <taxon>Ceratodon</taxon>
    </lineage>
</organism>
<dbReference type="InterPro" id="IPR008271">
    <property type="entry name" value="Ser/Thr_kinase_AS"/>
</dbReference>
<evidence type="ECO:0000256" key="1">
    <source>
        <dbReference type="ARBA" id="ARBA00004479"/>
    </source>
</evidence>
<evidence type="ECO:0000256" key="3">
    <source>
        <dbReference type="ARBA" id="ARBA00022679"/>
    </source>
</evidence>
<evidence type="ECO:0000313" key="15">
    <source>
        <dbReference type="EMBL" id="KAG0582665.1"/>
    </source>
</evidence>
<dbReference type="GO" id="GO:0004674">
    <property type="term" value="F:protein serine/threonine kinase activity"/>
    <property type="evidence" value="ECO:0007669"/>
    <property type="project" value="UniProtKB-KW"/>
</dbReference>
<proteinExistence type="predicted"/>
<dbReference type="InterPro" id="IPR052059">
    <property type="entry name" value="CR_Ser/Thr_kinase"/>
</dbReference>
<keyword evidence="16" id="KW-1185">Reference proteome</keyword>
<evidence type="ECO:0000256" key="8">
    <source>
        <dbReference type="ARBA" id="ARBA00022840"/>
    </source>
</evidence>
<dbReference type="Pfam" id="PF00069">
    <property type="entry name" value="Pkinase"/>
    <property type="match status" value="2"/>
</dbReference>
<evidence type="ECO:0000256" key="7">
    <source>
        <dbReference type="ARBA" id="ARBA00022777"/>
    </source>
</evidence>
<reference evidence="15" key="1">
    <citation type="submission" date="2020-06" db="EMBL/GenBank/DDBJ databases">
        <title>WGS assembly of Ceratodon purpureus strain R40.</title>
        <authorList>
            <person name="Carey S.B."/>
            <person name="Jenkins J."/>
            <person name="Shu S."/>
            <person name="Lovell J.T."/>
            <person name="Sreedasyam A."/>
            <person name="Maumus F."/>
            <person name="Tiley G.P."/>
            <person name="Fernandez-Pozo N."/>
            <person name="Barry K."/>
            <person name="Chen C."/>
            <person name="Wang M."/>
            <person name="Lipzen A."/>
            <person name="Daum C."/>
            <person name="Saski C.A."/>
            <person name="Payton A.C."/>
            <person name="Mcbreen J.C."/>
            <person name="Conrad R.E."/>
            <person name="Kollar L.M."/>
            <person name="Olsson S."/>
            <person name="Huttunen S."/>
            <person name="Landis J.B."/>
            <person name="Wickett N.J."/>
            <person name="Johnson M.G."/>
            <person name="Rensing S.A."/>
            <person name="Grimwood J."/>
            <person name="Schmutz J."/>
            <person name="Mcdaniel S.F."/>
        </authorList>
    </citation>
    <scope>NUCLEOTIDE SEQUENCE</scope>
    <source>
        <strain evidence="15">R40</strain>
    </source>
</reference>
<keyword evidence="9" id="KW-1133">Transmembrane helix</keyword>
<accession>A0A8T0II34</accession>
<keyword evidence="2" id="KW-0723">Serine/threonine-protein kinase</keyword>
<dbReference type="Gene3D" id="3.30.200.20">
    <property type="entry name" value="Phosphorylase Kinase, domain 1"/>
    <property type="match status" value="2"/>
</dbReference>
<evidence type="ECO:0000256" key="11">
    <source>
        <dbReference type="ARBA" id="ARBA00023180"/>
    </source>
</evidence>
<dbReference type="Proteomes" id="UP000822688">
    <property type="component" value="Chromosome 3"/>
</dbReference>
<dbReference type="PROSITE" id="PS00107">
    <property type="entry name" value="PROTEIN_KINASE_ATP"/>
    <property type="match status" value="1"/>
</dbReference>
<dbReference type="FunFam" id="1.10.510.10:FF:000590">
    <property type="entry name" value="PR5-like receptor kinase"/>
    <property type="match status" value="1"/>
</dbReference>
<evidence type="ECO:0000256" key="6">
    <source>
        <dbReference type="ARBA" id="ARBA00022741"/>
    </source>
</evidence>
<evidence type="ECO:0000256" key="9">
    <source>
        <dbReference type="ARBA" id="ARBA00022989"/>
    </source>
</evidence>
<dbReference type="GO" id="GO:0016020">
    <property type="term" value="C:membrane"/>
    <property type="evidence" value="ECO:0007669"/>
    <property type="project" value="UniProtKB-SubCell"/>
</dbReference>
<evidence type="ECO:0000256" key="2">
    <source>
        <dbReference type="ARBA" id="ARBA00022527"/>
    </source>
</evidence>
<evidence type="ECO:0000313" key="16">
    <source>
        <dbReference type="Proteomes" id="UP000822688"/>
    </source>
</evidence>
<evidence type="ECO:0000256" key="12">
    <source>
        <dbReference type="PROSITE-ProRule" id="PRU10141"/>
    </source>
</evidence>
<evidence type="ECO:0000256" key="13">
    <source>
        <dbReference type="SAM" id="Coils"/>
    </source>
</evidence>
<feature type="coiled-coil region" evidence="13">
    <location>
        <begin position="135"/>
        <end position="169"/>
    </location>
</feature>
<dbReference type="AlphaFoldDB" id="A0A8T0II34"/>
<gene>
    <name evidence="15" type="ORF">KC19_3G076400</name>
</gene>